<name>A0A645I506_9ZZZZ</name>
<protein>
    <submittedName>
        <fullName evidence="1">Uncharacterized protein</fullName>
    </submittedName>
</protein>
<reference evidence="1" key="1">
    <citation type="submission" date="2019-08" db="EMBL/GenBank/DDBJ databases">
        <authorList>
            <person name="Kucharzyk K."/>
            <person name="Murdoch R.W."/>
            <person name="Higgins S."/>
            <person name="Loffler F."/>
        </authorList>
    </citation>
    <scope>NUCLEOTIDE SEQUENCE</scope>
</reference>
<gene>
    <name evidence="1" type="ORF">SDC9_193417</name>
</gene>
<proteinExistence type="predicted"/>
<sequence>MNGRFSVIRFAVDHVAVAFPSLAFWRSGAQINIHPVFLAVIGGYRLFTGDKEVEIIFILRHFDTLQVISGSSLRIPFCRCYRILVARFGGISYIAINRFHSIPLANGA</sequence>
<evidence type="ECO:0000313" key="1">
    <source>
        <dbReference type="EMBL" id="MPN45842.1"/>
    </source>
</evidence>
<comment type="caution">
    <text evidence="1">The sequence shown here is derived from an EMBL/GenBank/DDBJ whole genome shotgun (WGS) entry which is preliminary data.</text>
</comment>
<accession>A0A645I506</accession>
<dbReference type="AlphaFoldDB" id="A0A645I506"/>
<dbReference type="EMBL" id="VSSQ01106031">
    <property type="protein sequence ID" value="MPN45842.1"/>
    <property type="molecule type" value="Genomic_DNA"/>
</dbReference>
<organism evidence="1">
    <name type="scientific">bioreactor metagenome</name>
    <dbReference type="NCBI Taxonomy" id="1076179"/>
    <lineage>
        <taxon>unclassified sequences</taxon>
        <taxon>metagenomes</taxon>
        <taxon>ecological metagenomes</taxon>
    </lineage>
</organism>